<dbReference type="EMBL" id="AP025516">
    <property type="protein sequence ID" value="BDD87494.1"/>
    <property type="molecule type" value="Genomic_DNA"/>
</dbReference>
<dbReference type="RefSeq" id="WP_284154519.1">
    <property type="nucleotide sequence ID" value="NZ_AP025516.1"/>
</dbReference>
<dbReference type="InterPro" id="IPR017900">
    <property type="entry name" value="4Fe4S_Fe_S_CS"/>
</dbReference>
<dbReference type="PROSITE" id="PS51379">
    <property type="entry name" value="4FE4S_FER_2"/>
    <property type="match status" value="2"/>
</dbReference>
<keyword evidence="1 6" id="KW-0004">4Fe-4S</keyword>
<dbReference type="EC" id="1.1.99.14" evidence="6"/>
<dbReference type="PANTHER" id="PTHR32479:SF20">
    <property type="entry name" value="GLYCOLATE OXIDASE IRON-SULFUR SUBUNIT"/>
    <property type="match status" value="1"/>
</dbReference>
<comment type="catalytic activity">
    <reaction evidence="6">
        <text>(R)-lactate + A = pyruvate + AH2</text>
        <dbReference type="Rhea" id="RHEA:15089"/>
        <dbReference type="ChEBI" id="CHEBI:13193"/>
        <dbReference type="ChEBI" id="CHEBI:15361"/>
        <dbReference type="ChEBI" id="CHEBI:16004"/>
        <dbReference type="ChEBI" id="CHEBI:17499"/>
    </reaction>
</comment>
<dbReference type="InterPro" id="IPR009051">
    <property type="entry name" value="Helical_ferredxn"/>
</dbReference>
<keyword evidence="9" id="KW-1185">Reference proteome</keyword>
<keyword evidence="6" id="KW-0249">Electron transport</keyword>
<evidence type="ECO:0000256" key="5">
    <source>
        <dbReference type="ARBA" id="ARBA00023014"/>
    </source>
</evidence>
<dbReference type="SUPFAM" id="SSF46548">
    <property type="entry name" value="alpha-helical ferredoxin"/>
    <property type="match status" value="1"/>
</dbReference>
<keyword evidence="3" id="KW-0677">Repeat</keyword>
<evidence type="ECO:0000256" key="2">
    <source>
        <dbReference type="ARBA" id="ARBA00022723"/>
    </source>
</evidence>
<dbReference type="Gene3D" id="1.10.1060.10">
    <property type="entry name" value="Alpha-helical ferredoxin"/>
    <property type="match status" value="1"/>
</dbReference>
<dbReference type="PROSITE" id="PS00198">
    <property type="entry name" value="4FE4S_FER_1"/>
    <property type="match status" value="1"/>
</dbReference>
<evidence type="ECO:0000256" key="3">
    <source>
        <dbReference type="ARBA" id="ARBA00022737"/>
    </source>
</evidence>
<dbReference type="Proteomes" id="UP000830055">
    <property type="component" value="Chromosome"/>
</dbReference>
<accession>A0ABN6M850</accession>
<proteinExistence type="predicted"/>
<keyword evidence="2 6" id="KW-0479">Metal-binding</keyword>
<keyword evidence="4 6" id="KW-0408">Iron</keyword>
<evidence type="ECO:0000313" key="9">
    <source>
        <dbReference type="Proteomes" id="UP000830055"/>
    </source>
</evidence>
<reference evidence="8 9" key="1">
    <citation type="submission" date="2022-01" db="EMBL/GenBank/DDBJ databases">
        <title>Desulfofustis limnae sp. nov., a novel mesophilic sulfate-reducing bacterium isolated from marsh soil.</title>
        <authorList>
            <person name="Watanabe M."/>
            <person name="Takahashi A."/>
            <person name="Kojima H."/>
            <person name="Fukui M."/>
        </authorList>
    </citation>
    <scope>NUCLEOTIDE SEQUENCE [LARGE SCALE GENOMIC DNA]</scope>
    <source>
        <strain evidence="8 9">PPLL</strain>
    </source>
</reference>
<keyword evidence="6" id="KW-0813">Transport</keyword>
<dbReference type="Pfam" id="PF13183">
    <property type="entry name" value="Fer4_8"/>
    <property type="match status" value="1"/>
</dbReference>
<dbReference type="PANTHER" id="PTHR32479">
    <property type="entry name" value="GLYCOLATE OXIDASE IRON-SULFUR SUBUNIT"/>
    <property type="match status" value="1"/>
</dbReference>
<dbReference type="InterPro" id="IPR012257">
    <property type="entry name" value="Glc_ox_4Fe-4S"/>
</dbReference>
<dbReference type="PIRSF" id="PIRSF000139">
    <property type="entry name" value="Glc_ox_4Fe-4S"/>
    <property type="match status" value="1"/>
</dbReference>
<evidence type="ECO:0000256" key="6">
    <source>
        <dbReference type="PIRNR" id="PIRNR000139"/>
    </source>
</evidence>
<evidence type="ECO:0000259" key="7">
    <source>
        <dbReference type="PROSITE" id="PS51379"/>
    </source>
</evidence>
<feature type="domain" description="4Fe-4S ferredoxin-type" evidence="7">
    <location>
        <begin position="62"/>
        <end position="92"/>
    </location>
</feature>
<name>A0ABN6M850_9BACT</name>
<protein>
    <recommendedName>
        <fullName evidence="6">Glycolate oxidase iron-sulfur subunit</fullName>
        <ecNumber evidence="6">1.1.99.14</ecNumber>
    </recommendedName>
</protein>
<dbReference type="InterPro" id="IPR017896">
    <property type="entry name" value="4Fe4S_Fe-S-bd"/>
</dbReference>
<evidence type="ECO:0000256" key="1">
    <source>
        <dbReference type="ARBA" id="ARBA00022485"/>
    </source>
</evidence>
<gene>
    <name evidence="8" type="ORF">DPPLL_18590</name>
</gene>
<dbReference type="InterPro" id="IPR004017">
    <property type="entry name" value="Cys_rich_dom"/>
</dbReference>
<comment type="catalytic activity">
    <reaction evidence="6">
        <text>glycolate + A = glyoxylate + AH2</text>
        <dbReference type="Rhea" id="RHEA:21264"/>
        <dbReference type="ChEBI" id="CHEBI:13193"/>
        <dbReference type="ChEBI" id="CHEBI:17499"/>
        <dbReference type="ChEBI" id="CHEBI:29805"/>
        <dbReference type="ChEBI" id="CHEBI:36655"/>
        <dbReference type="EC" id="1.1.99.14"/>
    </reaction>
</comment>
<sequence>MADLHGLAQALKQLDDQLVNCMRCGMCQAVCPVFAQTGRETDVTRGKLALLEGLADELLKDPDAVNDTLNRCLMCGTCQANCPSGVKVLDIFFQARAILTGYYGLSPVKKAIFRGMLANPRLFNALSFIGARFQFLFTKKADELLGSSCARFQAPLIADRHFNTLAATSLHARTGSLNTPAGTSGLRAAFFPGCVVDKMYPSVGLAVIKALNHHGVGVYLPANQACCGIPVLSSGDRQGFNRLVEQNVKLFADADCTALVTPCASCTATIKELWPEFYDGSADIGAELRRLAEKTMDISEFLVDRCGVAVFEPVPGASVTYHDPCHLKNSLGITRQPRQLLESAGAHLQEMEDAGTCCGCGGTFNIYHYETSKKIGSHKADCIVASGASTVTTSCPACMMQITDLLSRRQSGIGVRHVVEVYADRL</sequence>
<evidence type="ECO:0000313" key="8">
    <source>
        <dbReference type="EMBL" id="BDD87494.1"/>
    </source>
</evidence>
<feature type="domain" description="4Fe-4S ferredoxin-type" evidence="7">
    <location>
        <begin position="10"/>
        <end position="41"/>
    </location>
</feature>
<comment type="function">
    <text evidence="6">Component of a complex that catalyzes the oxidation of glycolate to glyoxylate.</text>
</comment>
<evidence type="ECO:0000256" key="4">
    <source>
        <dbReference type="ARBA" id="ARBA00023004"/>
    </source>
</evidence>
<comment type="cofactor">
    <cofactor evidence="6">
        <name>[4Fe-4S] cluster</name>
        <dbReference type="ChEBI" id="CHEBI:49883"/>
    </cofactor>
    <text evidence="6">Binds 2 [4Fe-4S] clusters.</text>
</comment>
<dbReference type="Pfam" id="PF02754">
    <property type="entry name" value="CCG"/>
    <property type="match status" value="2"/>
</dbReference>
<keyword evidence="5 6" id="KW-0411">Iron-sulfur</keyword>
<organism evidence="8 9">
    <name type="scientific">Desulfofustis limnaeus</name>
    <dbReference type="NCBI Taxonomy" id="2740163"/>
    <lineage>
        <taxon>Bacteria</taxon>
        <taxon>Pseudomonadati</taxon>
        <taxon>Thermodesulfobacteriota</taxon>
        <taxon>Desulfobulbia</taxon>
        <taxon>Desulfobulbales</taxon>
        <taxon>Desulfocapsaceae</taxon>
        <taxon>Desulfofustis</taxon>
    </lineage>
</organism>